<dbReference type="InterPro" id="IPR050194">
    <property type="entry name" value="Glycosyltransferase_grp1"/>
</dbReference>
<dbReference type="PANTHER" id="PTHR45947">
    <property type="entry name" value="SULFOQUINOVOSYL TRANSFERASE SQD2"/>
    <property type="match status" value="1"/>
</dbReference>
<name>A0ABT5XLV2_9FLAO</name>
<evidence type="ECO:0000259" key="1">
    <source>
        <dbReference type="Pfam" id="PF00534"/>
    </source>
</evidence>
<proteinExistence type="predicted"/>
<keyword evidence="4" id="KW-1185">Reference proteome</keyword>
<organism evidence="3 4">
    <name type="scientific">Flagellimonas okinawensis</name>
    <dbReference type="NCBI Taxonomy" id="3031324"/>
    <lineage>
        <taxon>Bacteria</taxon>
        <taxon>Pseudomonadati</taxon>
        <taxon>Bacteroidota</taxon>
        <taxon>Flavobacteriia</taxon>
        <taxon>Flavobacteriales</taxon>
        <taxon>Flavobacteriaceae</taxon>
        <taxon>Flagellimonas</taxon>
    </lineage>
</organism>
<dbReference type="Pfam" id="PF13439">
    <property type="entry name" value="Glyco_transf_4"/>
    <property type="match status" value="1"/>
</dbReference>
<dbReference type="Pfam" id="PF00534">
    <property type="entry name" value="Glycos_transf_1"/>
    <property type="match status" value="1"/>
</dbReference>
<protein>
    <submittedName>
        <fullName evidence="3">Glycosyltransferase family 4 protein</fullName>
    </submittedName>
</protein>
<dbReference type="InterPro" id="IPR001296">
    <property type="entry name" value="Glyco_trans_1"/>
</dbReference>
<dbReference type="SUPFAM" id="SSF53756">
    <property type="entry name" value="UDP-Glycosyltransferase/glycogen phosphorylase"/>
    <property type="match status" value="1"/>
</dbReference>
<gene>
    <name evidence="3" type="ORF">PY091_06550</name>
</gene>
<comment type="caution">
    <text evidence="3">The sequence shown here is derived from an EMBL/GenBank/DDBJ whole genome shotgun (WGS) entry which is preliminary data.</text>
</comment>
<feature type="domain" description="Glycosyl transferase family 1" evidence="1">
    <location>
        <begin position="205"/>
        <end position="371"/>
    </location>
</feature>
<dbReference type="PANTHER" id="PTHR45947:SF3">
    <property type="entry name" value="SULFOQUINOVOSYL TRANSFERASE SQD2"/>
    <property type="match status" value="1"/>
</dbReference>
<dbReference type="InterPro" id="IPR028098">
    <property type="entry name" value="Glyco_trans_4-like_N"/>
</dbReference>
<evidence type="ECO:0000259" key="2">
    <source>
        <dbReference type="Pfam" id="PF13439"/>
    </source>
</evidence>
<dbReference type="CDD" id="cd03794">
    <property type="entry name" value="GT4_WbuB-like"/>
    <property type="match status" value="1"/>
</dbReference>
<dbReference type="RefSeq" id="WP_275648907.1">
    <property type="nucleotide sequence ID" value="NZ_JARFVA010000002.1"/>
</dbReference>
<dbReference type="Gene3D" id="3.40.50.2000">
    <property type="entry name" value="Glycogen Phosphorylase B"/>
    <property type="match status" value="2"/>
</dbReference>
<evidence type="ECO:0000313" key="4">
    <source>
        <dbReference type="Proteomes" id="UP001217083"/>
    </source>
</evidence>
<dbReference type="Proteomes" id="UP001217083">
    <property type="component" value="Unassembled WGS sequence"/>
</dbReference>
<reference evidence="3 4" key="1">
    <citation type="submission" date="2023-03" db="EMBL/GenBank/DDBJ databases">
        <title>Muricauda XX sp. nov. and Muricauda XXX sp. nov., two novel species isolated from Okinawa Trough.</title>
        <authorList>
            <person name="Cao W."/>
            <person name="Deng X."/>
        </authorList>
    </citation>
    <scope>NUCLEOTIDE SEQUENCE [LARGE SCALE GENOMIC DNA]</scope>
    <source>
        <strain evidence="3 4">81s02</strain>
    </source>
</reference>
<sequence>MSEFAGKHILIIIENLPAPFDRRVWQEATTLKENGANVSIICPKMKGYTKSFENIEGIDIHRHPLKEGSGALGYLVEYSQAIFWEALLTFRIFIKKRFHVIHGCNPPDLIFLTAMWYKIFGVKYVFDHHDINPELYISKFEKKGFFYNLMVLFEKLTFKVANYSIATNESYKKIAIERGGMPENKVQVVRSGPKLDRLKLMPPDETLKKGKKYMVGYVGVIGEQEGLDLLLTSAEYIVSKRNDVHFGIVGGGTHLAEIKKECSERGLENYFDFYGRVDDETMLRVLNTADVCVNPDKPTAMNDLSTMNKIMEYMALKKPIVQYTLKEGKFSAQEASLYAKNSDPIDFAEKILTLLDNDELRAKMGDYGYKRVINELSWDYEKNKLLDIYKKVI</sequence>
<accession>A0ABT5XLV2</accession>
<evidence type="ECO:0000313" key="3">
    <source>
        <dbReference type="EMBL" id="MDF0706869.1"/>
    </source>
</evidence>
<dbReference type="EMBL" id="JARFVA010000002">
    <property type="protein sequence ID" value="MDF0706869.1"/>
    <property type="molecule type" value="Genomic_DNA"/>
</dbReference>
<feature type="domain" description="Glycosyltransferase subfamily 4-like N-terminal" evidence="2">
    <location>
        <begin position="22"/>
        <end position="193"/>
    </location>
</feature>